<organism evidence="1">
    <name type="scientific">Sedimenticola thiotaurini</name>
    <dbReference type="NCBI Taxonomy" id="1543721"/>
    <lineage>
        <taxon>Bacteria</taxon>
        <taxon>Pseudomonadati</taxon>
        <taxon>Pseudomonadota</taxon>
        <taxon>Gammaproteobacteria</taxon>
        <taxon>Chromatiales</taxon>
        <taxon>Sedimenticolaceae</taxon>
        <taxon>Sedimenticola</taxon>
    </lineage>
</organism>
<dbReference type="Gene3D" id="3.40.109.10">
    <property type="entry name" value="NADH Oxidase"/>
    <property type="match status" value="1"/>
</dbReference>
<dbReference type="EMBL" id="DRKP01000137">
    <property type="protein sequence ID" value="HEB97043.1"/>
    <property type="molecule type" value="Genomic_DNA"/>
</dbReference>
<reference evidence="1" key="1">
    <citation type="journal article" date="2020" name="mSystems">
        <title>Genome- and Community-Level Interaction Insights into Carbon Utilization and Element Cycling Functions of Hydrothermarchaeota in Hydrothermal Sediment.</title>
        <authorList>
            <person name="Zhou Z."/>
            <person name="Liu Y."/>
            <person name="Xu W."/>
            <person name="Pan J."/>
            <person name="Luo Z.H."/>
            <person name="Li M."/>
        </authorList>
    </citation>
    <scope>NUCLEOTIDE SEQUENCE [LARGE SCALE GENOMIC DNA]</scope>
    <source>
        <strain evidence="1">HyVt-443</strain>
    </source>
</reference>
<accession>A0A831RLT7</accession>
<name>A0A831RLT7_9GAMM</name>
<gene>
    <name evidence="1" type="ORF">ENI96_11510</name>
</gene>
<evidence type="ECO:0008006" key="2">
    <source>
        <dbReference type="Google" id="ProtNLM"/>
    </source>
</evidence>
<dbReference type="GO" id="GO:0016491">
    <property type="term" value="F:oxidoreductase activity"/>
    <property type="evidence" value="ECO:0007669"/>
    <property type="project" value="InterPro"/>
</dbReference>
<dbReference type="Proteomes" id="UP000886251">
    <property type="component" value="Unassembled WGS sequence"/>
</dbReference>
<dbReference type="SUPFAM" id="SSF55469">
    <property type="entry name" value="FMN-dependent nitroreductase-like"/>
    <property type="match status" value="1"/>
</dbReference>
<dbReference type="AlphaFoldDB" id="A0A831RLT7"/>
<comment type="caution">
    <text evidence="1">The sequence shown here is derived from an EMBL/GenBank/DDBJ whole genome shotgun (WGS) entry which is preliminary data.</text>
</comment>
<dbReference type="InterPro" id="IPR000415">
    <property type="entry name" value="Nitroreductase-like"/>
</dbReference>
<proteinExistence type="predicted"/>
<evidence type="ECO:0000313" key="1">
    <source>
        <dbReference type="EMBL" id="HEB97043.1"/>
    </source>
</evidence>
<protein>
    <recommendedName>
        <fullName evidence="2">Nitroreductase domain-containing protein</fullName>
    </recommendedName>
</protein>
<sequence length="360" mass="40179">MPTVPQLLASAAAASPSADNSQPFHYQWDGRHLSLRYDHDRVGGKTFAPGDPATLLSAGCAIENILQLGDGIGISPLSWRLPEKGFDEGDYGYADLPSLDELGSGFDKVAHPLFDRHTNRFPFRKQRIPEPLKEWITAEREEAASTCVIDTADGIREAATLVRRASEIRFQTREAHEWLARSLRFPPADDARGDGLDVRTLALPPGGAWFLRNVSDWRRMAFLNRFGVYRALAITDAGPVARAPALVAITSPPSDRQIIAAGRLLVRIWTRLNSEGIGVHPYYVISDQLVRLDQGRMPEHLVDRARMLEQRASRAFPGGGGGERIRMLLRIGYPTRKPPRSRRLPLELVFTDRPAERPER</sequence>